<dbReference type="InterPro" id="IPR006139">
    <property type="entry name" value="D-isomer_2_OHA_DH_cat_dom"/>
</dbReference>
<dbReference type="EMBL" id="JAFBEV010000012">
    <property type="protein sequence ID" value="MBM7658129.1"/>
    <property type="molecule type" value="Genomic_DNA"/>
</dbReference>
<dbReference type="PANTHER" id="PTHR43761">
    <property type="entry name" value="D-ISOMER SPECIFIC 2-HYDROXYACID DEHYDROGENASE FAMILY PROTEIN (AFU_ORTHOLOGUE AFUA_1G13630)"/>
    <property type="match status" value="1"/>
</dbReference>
<dbReference type="Gene3D" id="3.40.50.720">
    <property type="entry name" value="NAD(P)-binding Rossmann-like Domain"/>
    <property type="match status" value="2"/>
</dbReference>
<dbReference type="PANTHER" id="PTHR43761:SF1">
    <property type="entry name" value="D-ISOMER SPECIFIC 2-HYDROXYACID DEHYDROGENASE CATALYTIC DOMAIN-CONTAINING PROTEIN-RELATED"/>
    <property type="match status" value="1"/>
</dbReference>
<protein>
    <submittedName>
        <fullName evidence="7">D-3-phosphoglycerate dehydrogenase</fullName>
        <ecNumber evidence="7">1.1.1.95</ecNumber>
    </submittedName>
</protein>
<evidence type="ECO:0000313" key="7">
    <source>
        <dbReference type="EMBL" id="MBM7658129.1"/>
    </source>
</evidence>
<dbReference type="GO" id="GO:0004617">
    <property type="term" value="F:phosphoglycerate dehydrogenase activity"/>
    <property type="evidence" value="ECO:0007669"/>
    <property type="project" value="UniProtKB-EC"/>
</dbReference>
<dbReference type="SUPFAM" id="SSF51735">
    <property type="entry name" value="NAD(P)-binding Rossmann-fold domains"/>
    <property type="match status" value="1"/>
</dbReference>
<reference evidence="7 8" key="1">
    <citation type="submission" date="2021-01" db="EMBL/GenBank/DDBJ databases">
        <title>Genomic Encyclopedia of Type Strains, Phase IV (KMG-IV): sequencing the most valuable type-strain genomes for metagenomic binning, comparative biology and taxonomic classification.</title>
        <authorList>
            <person name="Goeker M."/>
        </authorList>
    </citation>
    <scope>NUCLEOTIDE SEQUENCE [LARGE SCALE GENOMIC DNA]</scope>
    <source>
        <strain evidence="7 8">DSM 100968</strain>
    </source>
</reference>
<dbReference type="EC" id="1.1.1.95" evidence="7"/>
<name>A0ABS2Q8L6_9BACL</name>
<gene>
    <name evidence="7" type="ORF">JOC27_001582</name>
</gene>
<evidence type="ECO:0000259" key="6">
    <source>
        <dbReference type="Pfam" id="PF02826"/>
    </source>
</evidence>
<dbReference type="Pfam" id="PF00389">
    <property type="entry name" value="2-Hacid_dh"/>
    <property type="match status" value="1"/>
</dbReference>
<dbReference type="Proteomes" id="UP000823201">
    <property type="component" value="Unassembled WGS sequence"/>
</dbReference>
<dbReference type="InterPro" id="IPR006140">
    <property type="entry name" value="D-isomer_DH_NAD-bd"/>
</dbReference>
<evidence type="ECO:0000256" key="2">
    <source>
        <dbReference type="ARBA" id="ARBA00023002"/>
    </source>
</evidence>
<sequence>MKPLIWIIDEEWSDYQTETSILKDAFPDCEIRHSGNDYLKDLDDFGKDADAILCQVYIDMPKETIEKLTRCQIIAVYGGGYDRIAIDAAKEKAITVTFVPGYCVEDVSDYVIAAIYFFNKNLSYYFAAADKGPWGAQAAGRLNPRIQSSTLLIIGLGRIGRTVAQKALRMGMTVLACDPRIDAAAEAKQGIRQVSLDEGLALADFITIHTKYDENVHHLIAAEQFRQMKQSAHIINTSRGKVINEADLIEAVQAKTISGAMLDVISEEPPMGNEPIFHVPGIHVTPHVSYLSTESLETLKRRAAGNVVRILQGEKSEDAVF</sequence>
<keyword evidence="8" id="KW-1185">Reference proteome</keyword>
<comment type="caution">
    <text evidence="7">The sequence shown here is derived from an EMBL/GenBank/DDBJ whole genome shotgun (WGS) entry which is preliminary data.</text>
</comment>
<dbReference type="SUPFAM" id="SSF52283">
    <property type="entry name" value="Formate/glycerate dehydrogenase catalytic domain-like"/>
    <property type="match status" value="1"/>
</dbReference>
<dbReference type="InterPro" id="IPR043322">
    <property type="entry name" value="CtBP"/>
</dbReference>
<feature type="domain" description="D-isomer specific 2-hydroxyacid dehydrogenase catalytic" evidence="5">
    <location>
        <begin position="20"/>
        <end position="320"/>
    </location>
</feature>
<keyword evidence="2 4" id="KW-0560">Oxidoreductase</keyword>
<keyword evidence="3" id="KW-0520">NAD</keyword>
<evidence type="ECO:0000313" key="8">
    <source>
        <dbReference type="Proteomes" id="UP000823201"/>
    </source>
</evidence>
<evidence type="ECO:0000256" key="1">
    <source>
        <dbReference type="ARBA" id="ARBA00005854"/>
    </source>
</evidence>
<dbReference type="CDD" id="cd05299">
    <property type="entry name" value="CtBP_dh"/>
    <property type="match status" value="1"/>
</dbReference>
<accession>A0ABS2Q8L6</accession>
<proteinExistence type="inferred from homology"/>
<organism evidence="7 8">
    <name type="scientific">Sporolactobacillus spathodeae</name>
    <dbReference type="NCBI Taxonomy" id="1465502"/>
    <lineage>
        <taxon>Bacteria</taxon>
        <taxon>Bacillati</taxon>
        <taxon>Bacillota</taxon>
        <taxon>Bacilli</taxon>
        <taxon>Bacillales</taxon>
        <taxon>Sporolactobacillaceae</taxon>
        <taxon>Sporolactobacillus</taxon>
    </lineage>
</organism>
<dbReference type="InterPro" id="IPR050418">
    <property type="entry name" value="D-iso_2-hydroxyacid_DH_PdxB"/>
</dbReference>
<evidence type="ECO:0000259" key="5">
    <source>
        <dbReference type="Pfam" id="PF00389"/>
    </source>
</evidence>
<evidence type="ECO:0000256" key="4">
    <source>
        <dbReference type="RuleBase" id="RU003719"/>
    </source>
</evidence>
<comment type="similarity">
    <text evidence="1 4">Belongs to the D-isomer specific 2-hydroxyacid dehydrogenase family.</text>
</comment>
<feature type="domain" description="D-isomer specific 2-hydroxyacid dehydrogenase NAD-binding" evidence="6">
    <location>
        <begin position="115"/>
        <end position="289"/>
    </location>
</feature>
<dbReference type="Pfam" id="PF02826">
    <property type="entry name" value="2-Hacid_dh_C"/>
    <property type="match status" value="1"/>
</dbReference>
<evidence type="ECO:0000256" key="3">
    <source>
        <dbReference type="ARBA" id="ARBA00023027"/>
    </source>
</evidence>
<dbReference type="RefSeq" id="WP_205006691.1">
    <property type="nucleotide sequence ID" value="NZ_CBCRXA010000018.1"/>
</dbReference>
<dbReference type="InterPro" id="IPR036291">
    <property type="entry name" value="NAD(P)-bd_dom_sf"/>
</dbReference>